<gene>
    <name evidence="3" type="ORF">F0L68_24520</name>
</gene>
<dbReference type="Proteomes" id="UP000323454">
    <property type="component" value="Unassembled WGS sequence"/>
</dbReference>
<accession>A0A5B2X4U2</accession>
<dbReference type="RefSeq" id="WP_149852141.1">
    <property type="nucleotide sequence ID" value="NZ_VUOB01000042.1"/>
</dbReference>
<reference evidence="3 4" key="2">
    <citation type="submission" date="2019-09" db="EMBL/GenBank/DDBJ databases">
        <authorList>
            <person name="Jin C."/>
        </authorList>
    </citation>
    <scope>NUCLEOTIDE SEQUENCE [LARGE SCALE GENOMIC DNA]</scope>
    <source>
        <strain evidence="3 4">AN110305</strain>
    </source>
</reference>
<dbReference type="Pfam" id="PF19956">
    <property type="entry name" value="EAD2"/>
    <property type="match status" value="1"/>
</dbReference>
<evidence type="ECO:0000313" key="4">
    <source>
        <dbReference type="Proteomes" id="UP000323454"/>
    </source>
</evidence>
<protein>
    <recommendedName>
        <fullName evidence="2">Effector-associated domain-containing protein</fullName>
    </recommendedName>
</protein>
<dbReference type="EMBL" id="VUOB01000042">
    <property type="protein sequence ID" value="KAA2258141.1"/>
    <property type="molecule type" value="Genomic_DNA"/>
</dbReference>
<dbReference type="OrthoDB" id="3482507at2"/>
<dbReference type="AlphaFoldDB" id="A0A5B2X4U2"/>
<dbReference type="InterPro" id="IPR045431">
    <property type="entry name" value="EAD2"/>
</dbReference>
<sequence length="315" mass="34128">MLFDIAGFSGSARSDYHRQAAHKGLYEIMNQAFADAAIDLAACHVEDRGDGAMILVPPSVPKSRLADALPPRVVAALLRYNTISSSEARIRLRLALHAGDLRDNGQGKVGHALNFAFRILEAPTAKTELARSNGLLAVIASDPFYREVICADPATEPDAYRQTFLAVKETQTVAWLRMFNPANGTERGQAPPGEPAPTHLPTTSGDSTSTPAEVPQRSTNSLVELVDALLALPIMRDENGLRLVLEALPAEIANAVPHHSRARWHVFGLVRACLDHDNGLTELFDTVRSLEASPSAPAMRKLETVVREWLSGPSH</sequence>
<reference evidence="3 4" key="1">
    <citation type="submission" date="2019-09" db="EMBL/GenBank/DDBJ databases">
        <title>Goodfellowia gen. nov., a new genus of the Pseudonocardineae related to Actinoalloteichus, containing Goodfellowia coeruleoviolacea gen. nov., comb. nov. gen. nov., comb. nov.</title>
        <authorList>
            <person name="Labeda D."/>
        </authorList>
    </citation>
    <scope>NUCLEOTIDE SEQUENCE [LARGE SCALE GENOMIC DNA]</scope>
    <source>
        <strain evidence="3 4">AN110305</strain>
    </source>
</reference>
<feature type="region of interest" description="Disordered" evidence="1">
    <location>
        <begin position="182"/>
        <end position="218"/>
    </location>
</feature>
<organism evidence="3 4">
    <name type="scientific">Solihabitans fulvus</name>
    <dbReference type="NCBI Taxonomy" id="1892852"/>
    <lineage>
        <taxon>Bacteria</taxon>
        <taxon>Bacillati</taxon>
        <taxon>Actinomycetota</taxon>
        <taxon>Actinomycetes</taxon>
        <taxon>Pseudonocardiales</taxon>
        <taxon>Pseudonocardiaceae</taxon>
        <taxon>Solihabitans</taxon>
    </lineage>
</organism>
<comment type="caution">
    <text evidence="3">The sequence shown here is derived from an EMBL/GenBank/DDBJ whole genome shotgun (WGS) entry which is preliminary data.</text>
</comment>
<evidence type="ECO:0000256" key="1">
    <source>
        <dbReference type="SAM" id="MobiDB-lite"/>
    </source>
</evidence>
<feature type="compositionally biased region" description="Polar residues" evidence="1">
    <location>
        <begin position="200"/>
        <end position="218"/>
    </location>
</feature>
<name>A0A5B2X4U2_9PSEU</name>
<evidence type="ECO:0000259" key="2">
    <source>
        <dbReference type="Pfam" id="PF19956"/>
    </source>
</evidence>
<proteinExistence type="predicted"/>
<evidence type="ECO:0000313" key="3">
    <source>
        <dbReference type="EMBL" id="KAA2258141.1"/>
    </source>
</evidence>
<keyword evidence="4" id="KW-1185">Reference proteome</keyword>
<feature type="domain" description="Effector-associated" evidence="2">
    <location>
        <begin position="226"/>
        <end position="306"/>
    </location>
</feature>